<evidence type="ECO:0000313" key="2">
    <source>
        <dbReference type="Proteomes" id="UP000219669"/>
    </source>
</evidence>
<dbReference type="RefSeq" id="WP_097113193.1">
    <property type="nucleotide sequence ID" value="NZ_CP083931.1"/>
</dbReference>
<evidence type="ECO:0008006" key="3">
    <source>
        <dbReference type="Google" id="ProtNLM"/>
    </source>
</evidence>
<keyword evidence="2" id="KW-1185">Reference proteome</keyword>
<protein>
    <recommendedName>
        <fullName evidence="3">5' nucleotidase, deoxy (Pyrimidine), type C protein (NT5C)</fullName>
    </recommendedName>
</protein>
<organism evidence="1 2">
    <name type="scientific">Alysiella filiformis DSM 16848</name>
    <dbReference type="NCBI Taxonomy" id="1120981"/>
    <lineage>
        <taxon>Bacteria</taxon>
        <taxon>Pseudomonadati</taxon>
        <taxon>Pseudomonadota</taxon>
        <taxon>Betaproteobacteria</taxon>
        <taxon>Neisseriales</taxon>
        <taxon>Neisseriaceae</taxon>
        <taxon>Alysiella</taxon>
    </lineage>
</organism>
<dbReference type="Proteomes" id="UP000219669">
    <property type="component" value="Unassembled WGS sequence"/>
</dbReference>
<proteinExistence type="predicted"/>
<gene>
    <name evidence="1" type="ORF">SAMN02746062_00108</name>
</gene>
<dbReference type="AlphaFoldDB" id="A0A286E1Z2"/>
<dbReference type="OrthoDB" id="8773450at2"/>
<sequence>MMIFLDFDGVLHSAHHHSNDTMYSQLPILEGFFRQPEFAHIDFVISSTWRHGRDLAQLREPFSPDFRERIVGKTPSSSFCFAKPIGGREREILKYCQAHHVEKWLALDDMGSHFQRHLDRVFLCQSSTGLTENDLPRLAALINEIQAA</sequence>
<dbReference type="Pfam" id="PF18143">
    <property type="entry name" value="HAD_SAK_2"/>
    <property type="match status" value="1"/>
</dbReference>
<dbReference type="EMBL" id="OCNF01000001">
    <property type="protein sequence ID" value="SOD64914.1"/>
    <property type="molecule type" value="Genomic_DNA"/>
</dbReference>
<accession>A0A286E1Z2</accession>
<name>A0A286E1Z2_9NEIS</name>
<evidence type="ECO:0000313" key="1">
    <source>
        <dbReference type="EMBL" id="SOD64914.1"/>
    </source>
</evidence>
<reference evidence="1 2" key="1">
    <citation type="submission" date="2017-09" db="EMBL/GenBank/DDBJ databases">
        <authorList>
            <person name="Ehlers B."/>
            <person name="Leendertz F.H."/>
        </authorList>
    </citation>
    <scope>NUCLEOTIDE SEQUENCE [LARGE SCALE GENOMIC DNA]</scope>
    <source>
        <strain evidence="1 2">DSM 16848</strain>
    </source>
</reference>